<proteinExistence type="predicted"/>
<evidence type="ECO:0000259" key="1">
    <source>
        <dbReference type="Pfam" id="PF12146"/>
    </source>
</evidence>
<dbReference type="Gene3D" id="3.40.50.1820">
    <property type="entry name" value="alpha/beta hydrolase"/>
    <property type="match status" value="1"/>
</dbReference>
<protein>
    <submittedName>
        <fullName evidence="2">Alpha/beta fold hydrolase</fullName>
    </submittedName>
</protein>
<dbReference type="GO" id="GO:0016787">
    <property type="term" value="F:hydrolase activity"/>
    <property type="evidence" value="ECO:0007669"/>
    <property type="project" value="UniProtKB-KW"/>
</dbReference>
<dbReference type="InterPro" id="IPR022742">
    <property type="entry name" value="Hydrolase_4"/>
</dbReference>
<dbReference type="PANTHER" id="PTHR11614">
    <property type="entry name" value="PHOSPHOLIPASE-RELATED"/>
    <property type="match status" value="1"/>
</dbReference>
<dbReference type="InterPro" id="IPR029058">
    <property type="entry name" value="AB_hydrolase_fold"/>
</dbReference>
<keyword evidence="3" id="KW-1185">Reference proteome</keyword>
<organism evidence="2 3">
    <name type="scientific">Stappia sediminis</name>
    <dbReference type="NCBI Taxonomy" id="2692190"/>
    <lineage>
        <taxon>Bacteria</taxon>
        <taxon>Pseudomonadati</taxon>
        <taxon>Pseudomonadota</taxon>
        <taxon>Alphaproteobacteria</taxon>
        <taxon>Hyphomicrobiales</taxon>
        <taxon>Stappiaceae</taxon>
        <taxon>Stappia</taxon>
    </lineage>
</organism>
<name>A0A7X3LUF5_9HYPH</name>
<dbReference type="Proteomes" id="UP000433101">
    <property type="component" value="Unassembled WGS sequence"/>
</dbReference>
<evidence type="ECO:0000313" key="2">
    <source>
        <dbReference type="EMBL" id="MXN65330.1"/>
    </source>
</evidence>
<dbReference type="AlphaFoldDB" id="A0A7X3LUF5"/>
<accession>A0A7X3LUF5</accession>
<evidence type="ECO:0000313" key="3">
    <source>
        <dbReference type="Proteomes" id="UP000433101"/>
    </source>
</evidence>
<dbReference type="Pfam" id="PF12146">
    <property type="entry name" value="Hydrolase_4"/>
    <property type="match status" value="1"/>
</dbReference>
<feature type="domain" description="Serine aminopeptidase S33" evidence="1">
    <location>
        <begin position="45"/>
        <end position="298"/>
    </location>
</feature>
<gene>
    <name evidence="2" type="ORF">GR183_10500</name>
</gene>
<reference evidence="2 3" key="1">
    <citation type="submission" date="2019-12" db="EMBL/GenBank/DDBJ databases">
        <authorList>
            <person name="Li M."/>
        </authorList>
    </citation>
    <scope>NUCLEOTIDE SEQUENCE [LARGE SCALE GENOMIC DNA]</scope>
    <source>
        <strain evidence="2 3">GBMRC 2046</strain>
    </source>
</reference>
<dbReference type="InterPro" id="IPR051044">
    <property type="entry name" value="MAG_DAG_Lipase"/>
</dbReference>
<dbReference type="EMBL" id="WUMV01000003">
    <property type="protein sequence ID" value="MXN65330.1"/>
    <property type="molecule type" value="Genomic_DNA"/>
</dbReference>
<dbReference type="SUPFAM" id="SSF53474">
    <property type="entry name" value="alpha/beta-Hydrolases"/>
    <property type="match status" value="1"/>
</dbReference>
<keyword evidence="2" id="KW-0378">Hydrolase</keyword>
<sequence>MLDAATQLVDLPDNPVPEGANAGYLTTPDGIRLRFAYWRATASPLKGTITLLQGRAEFIEKYFETIEDLRLRGYAVATFDWRGQGGSERLLSNPRRGHVDDFSDYLTDLDTMLSGVTLANLPGPHFALAHSTGGAIILHGTERLATRLERAVLTSPLIGLGKIGWPPEVVSPLAHALSGLGFGTAFVPGGSDTIRQPFEGNWLSHDERRYERTLQILDEAPQLEIGAPTIDWLAAASRAMKRFASADFGPSMRLPVLMIGAGNDRIVSTRAIEQLAKRTRSARYLEIAGAKHELLMESNFYRDQALEAMDAFFSSY</sequence>
<comment type="caution">
    <text evidence="2">The sequence shown here is derived from an EMBL/GenBank/DDBJ whole genome shotgun (WGS) entry which is preliminary data.</text>
</comment>